<dbReference type="EMBL" id="KJ459953">
    <property type="protein sequence ID" value="AHY04994.1"/>
    <property type="molecule type" value="Genomic_DNA"/>
</dbReference>
<feature type="non-terminal residue" evidence="3">
    <location>
        <position position="1"/>
    </location>
</feature>
<proteinExistence type="predicted"/>
<dbReference type="Gene3D" id="3.10.28.10">
    <property type="entry name" value="Homing endonucleases"/>
    <property type="match status" value="2"/>
</dbReference>
<keyword evidence="3" id="KW-0496">Mitochondrion</keyword>
<keyword evidence="1" id="KW-0812">Transmembrane</keyword>
<name>A0A023UMK1_MAGMU</name>
<dbReference type="PANTHER" id="PTHR36181:SF4">
    <property type="entry name" value="LAGLIDADG ENDONUCLEASE"/>
    <property type="match status" value="1"/>
</dbReference>
<dbReference type="SUPFAM" id="SSF55608">
    <property type="entry name" value="Homing endonucleases"/>
    <property type="match status" value="2"/>
</dbReference>
<dbReference type="AlphaFoldDB" id="A0A023UMK1"/>
<evidence type="ECO:0000313" key="3">
    <source>
        <dbReference type="EMBL" id="AHY04994.1"/>
    </source>
</evidence>
<dbReference type="PANTHER" id="PTHR36181">
    <property type="entry name" value="INTRON-ENCODED ENDONUCLEASE AI3-RELATED"/>
    <property type="match status" value="1"/>
</dbReference>
<gene>
    <name evidence="3" type="primary">orf335</name>
</gene>
<evidence type="ECO:0000259" key="2">
    <source>
        <dbReference type="Pfam" id="PF00961"/>
    </source>
</evidence>
<reference evidence="3" key="1">
    <citation type="journal article" date="2014" name="Proc. Natl. Acad. Sci. U.S.A.">
        <title>Massive programmed translational jumping in mitochondria.</title>
        <authorList>
            <person name="Lang B.F."/>
            <person name="Jakubkova M."/>
            <person name="Hegedusova E."/>
            <person name="Daoud R."/>
            <person name="Forget L."/>
            <person name="Brejova B."/>
            <person name="Vinar T."/>
            <person name="Kosa P."/>
            <person name="Fricova D."/>
            <person name="Nebohacova M."/>
            <person name="Griac P."/>
            <person name="Tomaska L."/>
            <person name="Burger G."/>
            <person name="Nosek J."/>
        </authorList>
    </citation>
    <scope>NUCLEOTIDE SEQUENCE</scope>
    <source>
        <strain evidence="3">270</strain>
    </source>
</reference>
<dbReference type="GO" id="GO:0004519">
    <property type="term" value="F:endonuclease activity"/>
    <property type="evidence" value="ECO:0007669"/>
    <property type="project" value="InterPro"/>
</dbReference>
<protein>
    <recommendedName>
        <fullName evidence="2">Homing endonuclease LAGLIDADG domain-containing protein</fullName>
    </recommendedName>
</protein>
<dbReference type="InterPro" id="IPR051289">
    <property type="entry name" value="LAGLIDADG_Endonuclease"/>
</dbReference>
<feature type="transmembrane region" description="Helical" evidence="1">
    <location>
        <begin position="6"/>
        <end position="22"/>
    </location>
</feature>
<sequence>TDPKYNLMVLFYVFSIVLLFAGKSHSNFWDPQHLLNLSEGFPTLADKYKKGFNFDAYYKEFQKRFPNKPLPEQRYLEWFLGFFEGDGSFIVAKRGDLSIVLTQSVVDKAILEDIKHTLCIGRVEVQSKQNKTWRWTVSNQKDIFLMVQLFNGNLVFPMRALKFNIFLDTLNYKRILNKEPVIHVDHGLVLPTLSDAWISGITDSEGCFTASILTNSIHAFRVRYILAQKHLANKSVLNHILWLWNNESRKTIGSVVPHYIKNVWEVRINGLKNCQYILPYFREFKLKTTKSKSFDLFLDILERVQRKDHLDPEKRSLLKGLTKLINKKNKEEDTV</sequence>
<dbReference type="Pfam" id="PF00961">
    <property type="entry name" value="LAGLIDADG_1"/>
    <property type="match status" value="2"/>
</dbReference>
<dbReference type="InterPro" id="IPR027434">
    <property type="entry name" value="Homing_endonucl"/>
</dbReference>
<geneLocation type="mitochondrion" evidence="3"/>
<keyword evidence="1" id="KW-1133">Transmembrane helix</keyword>
<organism evidence="3">
    <name type="scientific">Magnusiomyces magnusii</name>
    <name type="common">Yeast</name>
    <name type="synonym">Dipodascus magnusii</name>
    <dbReference type="NCBI Taxonomy" id="43963"/>
    <lineage>
        <taxon>Eukaryota</taxon>
        <taxon>Fungi</taxon>
        <taxon>Dikarya</taxon>
        <taxon>Ascomycota</taxon>
        <taxon>Saccharomycotina</taxon>
        <taxon>Dipodascomycetes</taxon>
        <taxon>Dipodascales</taxon>
        <taxon>Dipodascaceae</taxon>
        <taxon>Magnusiomyces</taxon>
    </lineage>
</organism>
<feature type="domain" description="Homing endonuclease LAGLIDADG" evidence="2">
    <location>
        <begin position="198"/>
        <end position="300"/>
    </location>
</feature>
<feature type="domain" description="Homing endonuclease LAGLIDADG" evidence="2">
    <location>
        <begin position="80"/>
        <end position="167"/>
    </location>
</feature>
<evidence type="ECO:0000256" key="1">
    <source>
        <dbReference type="SAM" id="Phobius"/>
    </source>
</evidence>
<dbReference type="GO" id="GO:0005739">
    <property type="term" value="C:mitochondrion"/>
    <property type="evidence" value="ECO:0007669"/>
    <property type="project" value="UniProtKB-ARBA"/>
</dbReference>
<accession>A0A023UMK1</accession>
<keyword evidence="1" id="KW-0472">Membrane</keyword>
<dbReference type="InterPro" id="IPR004860">
    <property type="entry name" value="LAGLIDADG_dom"/>
</dbReference>